<evidence type="ECO:0000259" key="1">
    <source>
        <dbReference type="Pfam" id="PF11701"/>
    </source>
</evidence>
<evidence type="ECO:0000313" key="2">
    <source>
        <dbReference type="EMBL" id="CRK13034.1"/>
    </source>
</evidence>
<evidence type="ECO:0000313" key="3">
    <source>
        <dbReference type="Proteomes" id="UP000044602"/>
    </source>
</evidence>
<dbReference type="Proteomes" id="UP000044602">
    <property type="component" value="Unassembled WGS sequence"/>
</dbReference>
<proteinExistence type="predicted"/>
<keyword evidence="3" id="KW-1185">Reference proteome</keyword>
<dbReference type="InterPro" id="IPR024660">
    <property type="entry name" value="UCS_central_dom"/>
</dbReference>
<dbReference type="EMBL" id="CVQH01004391">
    <property type="protein sequence ID" value="CRK13034.1"/>
    <property type="molecule type" value="Genomic_DNA"/>
</dbReference>
<name>A0A0G4KTC2_VERLO</name>
<accession>A0A0G4KTC2</accession>
<protein>
    <recommendedName>
        <fullName evidence="1">UNC-45/Cro1/She4 central domain-containing protein</fullName>
    </recommendedName>
</protein>
<organism evidence="2 3">
    <name type="scientific">Verticillium longisporum</name>
    <name type="common">Verticillium dahliae var. longisporum</name>
    <dbReference type="NCBI Taxonomy" id="100787"/>
    <lineage>
        <taxon>Eukaryota</taxon>
        <taxon>Fungi</taxon>
        <taxon>Dikarya</taxon>
        <taxon>Ascomycota</taxon>
        <taxon>Pezizomycotina</taxon>
        <taxon>Sordariomycetes</taxon>
        <taxon>Hypocreomycetidae</taxon>
        <taxon>Glomerellales</taxon>
        <taxon>Plectosphaerellaceae</taxon>
        <taxon>Verticillium</taxon>
    </lineage>
</organism>
<sequence length="73" mass="8193">CRDAVQKYCTEWLEEVVDQDPNEVVKEMQQNPEYLSQEGSVTMRRHSEGVQNLAAVILAKLRTEGSALGTLAE</sequence>
<dbReference type="Pfam" id="PF11701">
    <property type="entry name" value="UNC45-central"/>
    <property type="match status" value="1"/>
</dbReference>
<feature type="domain" description="UNC-45/Cro1/She4 central" evidence="1">
    <location>
        <begin position="1"/>
        <end position="61"/>
    </location>
</feature>
<feature type="non-terminal residue" evidence="2">
    <location>
        <position position="1"/>
    </location>
</feature>
<dbReference type="STRING" id="100787.A0A0G4KTC2"/>
<reference evidence="2 3" key="1">
    <citation type="submission" date="2015-05" db="EMBL/GenBank/DDBJ databases">
        <authorList>
            <person name="Wang D.B."/>
            <person name="Wang M."/>
        </authorList>
    </citation>
    <scope>NUCLEOTIDE SEQUENCE [LARGE SCALE GENOMIC DNA]</scope>
    <source>
        <strain evidence="2">VL1</strain>
    </source>
</reference>
<gene>
    <name evidence="2" type="ORF">BN1708_017175</name>
</gene>
<dbReference type="AlphaFoldDB" id="A0A0G4KTC2"/>